<feature type="transmembrane region" description="Helical" evidence="9">
    <location>
        <begin position="187"/>
        <end position="210"/>
    </location>
</feature>
<keyword evidence="12" id="KW-1185">Reference proteome</keyword>
<dbReference type="InterPro" id="IPR052180">
    <property type="entry name" value="NhaC_Na-H+_Antiporter"/>
</dbReference>
<keyword evidence="3" id="KW-0050">Antiport</keyword>
<feature type="transmembrane region" description="Helical" evidence="9">
    <location>
        <begin position="71"/>
        <end position="94"/>
    </location>
</feature>
<dbReference type="KEGG" id="acae:HYG86_13800"/>
<dbReference type="InterPro" id="IPR018461">
    <property type="entry name" value="Na/H_Antiport_NhaC-like_C"/>
</dbReference>
<feature type="transmembrane region" description="Helical" evidence="9">
    <location>
        <begin position="255"/>
        <end position="272"/>
    </location>
</feature>
<dbReference type="NCBIfam" id="TIGR00931">
    <property type="entry name" value="antiport_nhaC"/>
    <property type="match status" value="1"/>
</dbReference>
<keyword evidence="5 9" id="KW-0812">Transmembrane</keyword>
<gene>
    <name evidence="11" type="primary">nhaC</name>
    <name evidence="11" type="ORF">HYG86_13800</name>
</gene>
<keyword evidence="6 9" id="KW-1133">Transmembrane helix</keyword>
<evidence type="ECO:0000256" key="7">
    <source>
        <dbReference type="ARBA" id="ARBA00023136"/>
    </source>
</evidence>
<proteinExistence type="inferred from homology"/>
<keyword evidence="7 9" id="KW-0472">Membrane</keyword>
<keyword evidence="2" id="KW-0813">Transport</keyword>
<comment type="similarity">
    <text evidence="8">Belongs to the NhaC Na(+)/H(+) (TC 2.A.35) antiporter family.</text>
</comment>
<evidence type="ECO:0000256" key="4">
    <source>
        <dbReference type="ARBA" id="ARBA00022475"/>
    </source>
</evidence>
<dbReference type="InterPro" id="IPR004770">
    <property type="entry name" value="Na/H_antiport_NhaC"/>
</dbReference>
<evidence type="ECO:0000256" key="8">
    <source>
        <dbReference type="ARBA" id="ARBA00038435"/>
    </source>
</evidence>
<evidence type="ECO:0000256" key="3">
    <source>
        <dbReference type="ARBA" id="ARBA00022449"/>
    </source>
</evidence>
<dbReference type="GO" id="GO:0005886">
    <property type="term" value="C:plasma membrane"/>
    <property type="evidence" value="ECO:0007669"/>
    <property type="project" value="UniProtKB-SubCell"/>
</dbReference>
<dbReference type="EMBL" id="CP058559">
    <property type="protein sequence ID" value="QNO15759.1"/>
    <property type="molecule type" value="Genomic_DNA"/>
</dbReference>
<dbReference type="GO" id="GO:0015297">
    <property type="term" value="F:antiporter activity"/>
    <property type="evidence" value="ECO:0007669"/>
    <property type="project" value="UniProtKB-KW"/>
</dbReference>
<evidence type="ECO:0000256" key="6">
    <source>
        <dbReference type="ARBA" id="ARBA00022989"/>
    </source>
</evidence>
<feature type="transmembrane region" description="Helical" evidence="9">
    <location>
        <begin position="231"/>
        <end position="249"/>
    </location>
</feature>
<dbReference type="Pfam" id="PF03553">
    <property type="entry name" value="Na_H_antiporter"/>
    <property type="match status" value="1"/>
</dbReference>
<evidence type="ECO:0000256" key="9">
    <source>
        <dbReference type="SAM" id="Phobius"/>
    </source>
</evidence>
<dbReference type="PANTHER" id="PTHR33451">
    <property type="entry name" value="MALATE-2H(+)/NA(+)-LACTATE ANTIPORTER"/>
    <property type="match status" value="1"/>
</dbReference>
<evidence type="ECO:0000256" key="2">
    <source>
        <dbReference type="ARBA" id="ARBA00022448"/>
    </source>
</evidence>
<name>A0A7G9WAP7_ALKCA</name>
<evidence type="ECO:0000313" key="11">
    <source>
        <dbReference type="EMBL" id="QNO15759.1"/>
    </source>
</evidence>
<evidence type="ECO:0000259" key="10">
    <source>
        <dbReference type="Pfam" id="PF03553"/>
    </source>
</evidence>
<organism evidence="11 12">
    <name type="scientific">Alkalicella caledoniensis</name>
    <dbReference type="NCBI Taxonomy" id="2731377"/>
    <lineage>
        <taxon>Bacteria</taxon>
        <taxon>Bacillati</taxon>
        <taxon>Bacillota</taxon>
        <taxon>Clostridia</taxon>
        <taxon>Eubacteriales</taxon>
        <taxon>Proteinivoracaceae</taxon>
        <taxon>Alkalicella</taxon>
    </lineage>
</organism>
<feature type="transmembrane region" description="Helical" evidence="9">
    <location>
        <begin position="318"/>
        <end position="344"/>
    </location>
</feature>
<evidence type="ECO:0000313" key="12">
    <source>
        <dbReference type="Proteomes" id="UP000516160"/>
    </source>
</evidence>
<reference evidence="11 12" key="1">
    <citation type="submission" date="2020-07" db="EMBL/GenBank/DDBJ databases">
        <title>Alkalicella. sp. LB2 genome.</title>
        <authorList>
            <person name="Postec A."/>
            <person name="Quemeneur M."/>
        </authorList>
    </citation>
    <scope>NUCLEOTIDE SEQUENCE [LARGE SCALE GENOMIC DNA]</scope>
    <source>
        <strain evidence="11 12">LB2</strain>
    </source>
</reference>
<comment type="subcellular location">
    <subcellularLocation>
        <location evidence="1">Cell membrane</location>
        <topology evidence="1">Multi-pass membrane protein</topology>
    </subcellularLocation>
</comment>
<dbReference type="AlphaFoldDB" id="A0A7G9WAP7"/>
<feature type="transmembrane region" description="Helical" evidence="9">
    <location>
        <begin position="432"/>
        <end position="451"/>
    </location>
</feature>
<sequence>MSKLNVAKALTLLFLSFFIIFTGVLVVKAPSVIVLIFAGMVTIALSMAWGIKWDDIQNDIYDNLRSMFPAILILLSVGMLVGAWILAGTVPLMVYYGLKILTPSTFLISAALICAAMSVMAGTSWGTISTVGVALMGVSTGLGVPLHMTAGAIVVGAIFGDKLSPLSDTTVLAAAVSDVELVDHIKYMLYTTIPGFVISLGLYTILGFRFSSGSVSGESLDLILSTLENTFTLNPVLLLPPILVLFLIYKKYPTLPVFAVGIIFGSVLAFIFQTTGSFSDRLLTIASALNGGYSQSTGVGIVDSMLIRGGLRSMLGTVALLIGAVIFGSPLRTAGVIGILINYIKSVAKSGKAIMLSSFSLHGLMFLVTGSYYVTFSVLGPILKPLYSRFGLHPKNLSRTLEDTGTALAPIVPWSVTGVFIVDTLGVETGKFFLYAPMTYLGLVFGLIYIVTNFKIATVETHQEVDTLSA</sequence>
<keyword evidence="4" id="KW-1003">Cell membrane</keyword>
<dbReference type="PANTHER" id="PTHR33451:SF3">
    <property type="entry name" value="MALATE-2H(+)_NA(+)-LACTATE ANTIPORTER"/>
    <property type="match status" value="1"/>
</dbReference>
<protein>
    <submittedName>
        <fullName evidence="11">Na+/H+ antiporter NhaC</fullName>
    </submittedName>
</protein>
<dbReference type="Proteomes" id="UP000516160">
    <property type="component" value="Chromosome"/>
</dbReference>
<evidence type="ECO:0000256" key="5">
    <source>
        <dbReference type="ARBA" id="ARBA00022692"/>
    </source>
</evidence>
<feature type="transmembrane region" description="Helical" evidence="9">
    <location>
        <begin position="364"/>
        <end position="383"/>
    </location>
</feature>
<accession>A0A7G9WAP7</accession>
<evidence type="ECO:0000256" key="1">
    <source>
        <dbReference type="ARBA" id="ARBA00004651"/>
    </source>
</evidence>
<feature type="transmembrane region" description="Helical" evidence="9">
    <location>
        <begin position="100"/>
        <end position="121"/>
    </location>
</feature>
<feature type="transmembrane region" description="Helical" evidence="9">
    <location>
        <begin position="133"/>
        <end position="159"/>
    </location>
</feature>
<dbReference type="RefSeq" id="WP_213166165.1">
    <property type="nucleotide sequence ID" value="NZ_CP058559.1"/>
</dbReference>
<feature type="transmembrane region" description="Helical" evidence="9">
    <location>
        <begin position="7"/>
        <end position="26"/>
    </location>
</feature>
<feature type="transmembrane region" description="Helical" evidence="9">
    <location>
        <begin position="32"/>
        <end position="51"/>
    </location>
</feature>
<feature type="domain" description="Na+/H+ antiporter NhaC-like C-terminal" evidence="10">
    <location>
        <begin position="156"/>
        <end position="452"/>
    </location>
</feature>